<evidence type="ECO:0000259" key="2">
    <source>
        <dbReference type="Pfam" id="PF14501"/>
    </source>
</evidence>
<dbReference type="InterPro" id="IPR036890">
    <property type="entry name" value="HATPase_C_sf"/>
</dbReference>
<dbReference type="PANTHER" id="PTHR40448:SF1">
    <property type="entry name" value="TWO-COMPONENT SENSOR HISTIDINE KINASE"/>
    <property type="match status" value="1"/>
</dbReference>
<proteinExistence type="predicted"/>
<gene>
    <name evidence="3" type="ORF">DW099_03320</name>
</gene>
<feature type="transmembrane region" description="Helical" evidence="1">
    <location>
        <begin position="163"/>
        <end position="181"/>
    </location>
</feature>
<dbReference type="GO" id="GO:0042802">
    <property type="term" value="F:identical protein binding"/>
    <property type="evidence" value="ECO:0007669"/>
    <property type="project" value="TreeGrafter"/>
</dbReference>
<feature type="domain" description="Sensor histidine kinase NatK-like C-terminal" evidence="2">
    <location>
        <begin position="341"/>
        <end position="439"/>
    </location>
</feature>
<feature type="transmembrane region" description="Helical" evidence="1">
    <location>
        <begin position="66"/>
        <end position="86"/>
    </location>
</feature>
<keyword evidence="1" id="KW-1133">Transmembrane helix</keyword>
<comment type="caution">
    <text evidence="3">The sequence shown here is derived from an EMBL/GenBank/DDBJ whole genome shotgun (WGS) entry which is preliminary data.</text>
</comment>
<feature type="transmembrane region" description="Helical" evidence="1">
    <location>
        <begin position="12"/>
        <end position="32"/>
    </location>
</feature>
<dbReference type="AlphaFoldDB" id="A0A415E756"/>
<reference evidence="3 4" key="1">
    <citation type="submission" date="2018-08" db="EMBL/GenBank/DDBJ databases">
        <title>A genome reference for cultivated species of the human gut microbiota.</title>
        <authorList>
            <person name="Zou Y."/>
            <person name="Xue W."/>
            <person name="Luo G."/>
        </authorList>
    </citation>
    <scope>NUCLEOTIDE SEQUENCE [LARGE SCALE GENOMIC DNA]</scope>
    <source>
        <strain evidence="3 4">AM07-24</strain>
    </source>
</reference>
<evidence type="ECO:0000313" key="3">
    <source>
        <dbReference type="EMBL" id="RHJ89617.1"/>
    </source>
</evidence>
<dbReference type="Gene3D" id="3.30.565.10">
    <property type="entry name" value="Histidine kinase-like ATPase, C-terminal domain"/>
    <property type="match status" value="1"/>
</dbReference>
<organism evidence="3 4">
    <name type="scientific">Emergencia timonensis</name>
    <dbReference type="NCBI Taxonomy" id="1776384"/>
    <lineage>
        <taxon>Bacteria</taxon>
        <taxon>Bacillati</taxon>
        <taxon>Bacillota</taxon>
        <taxon>Clostridia</taxon>
        <taxon>Peptostreptococcales</taxon>
        <taxon>Anaerovoracaceae</taxon>
        <taxon>Emergencia</taxon>
    </lineage>
</organism>
<dbReference type="OrthoDB" id="9156435at2"/>
<feature type="transmembrane region" description="Helical" evidence="1">
    <location>
        <begin position="98"/>
        <end position="120"/>
    </location>
</feature>
<dbReference type="Pfam" id="PF14501">
    <property type="entry name" value="HATPase_c_5"/>
    <property type="match status" value="1"/>
</dbReference>
<dbReference type="EMBL" id="QRMS01000001">
    <property type="protein sequence ID" value="RHJ89617.1"/>
    <property type="molecule type" value="Genomic_DNA"/>
</dbReference>
<dbReference type="SUPFAM" id="SSF55874">
    <property type="entry name" value="ATPase domain of HSP90 chaperone/DNA topoisomerase II/histidine kinase"/>
    <property type="match status" value="1"/>
</dbReference>
<dbReference type="GO" id="GO:0005524">
    <property type="term" value="F:ATP binding"/>
    <property type="evidence" value="ECO:0007669"/>
    <property type="project" value="UniProtKB-KW"/>
</dbReference>
<sequence>MKGEIMLNPLRYAIINIVMFICLLLTFFSLYAPKEGTKLYKPACVVLIAADLGFMAYVTYAKGLMAANNLLLVIWIVPTFFLFIFFSKYNIEKYIVAYFSSLLSVTLVNSLGFIAVHYFFGWQQTAHLLIRCGLMITVTLVMRRFIKKPFSKALESVDKGWKLMDVVIILFFLLSIIFFVYPKPFTERAGEYGFAVLFIITIYCAIALVICTILNMSKENEKRMAEAQRRNELRIDSIKLEQMEQQYKTMMDTLEQTSVVRHDLAHHFLVIAEYCRRGEYERIPVYLETLNFQNVTDEVKVYCRNYTANIIFSYYAWLSKSENISFACEADLPEDVLPNEMELSVLLGNALENAVEGCRKAGKEKYITAKIRYEKHKLIMDIRNPFDGVLWIHSGTLQSTKEEDLHGYGMKSMQRVVDKYNGYLAYFKEDKEFILQIVLICIETI</sequence>
<name>A0A415E756_9FIRM</name>
<feature type="transmembrane region" description="Helical" evidence="1">
    <location>
        <begin position="39"/>
        <end position="60"/>
    </location>
</feature>
<keyword evidence="1" id="KW-0472">Membrane</keyword>
<dbReference type="InterPro" id="IPR032834">
    <property type="entry name" value="NatK-like_C"/>
</dbReference>
<feature type="transmembrane region" description="Helical" evidence="1">
    <location>
        <begin position="193"/>
        <end position="214"/>
    </location>
</feature>
<dbReference type="STRING" id="1776384.GCA_900086585_02953"/>
<protein>
    <submittedName>
        <fullName evidence="3">ATP-binding protein</fullName>
    </submittedName>
</protein>
<keyword evidence="4" id="KW-1185">Reference proteome</keyword>
<accession>A0A415E756</accession>
<dbReference type="PANTHER" id="PTHR40448">
    <property type="entry name" value="TWO-COMPONENT SENSOR HISTIDINE KINASE"/>
    <property type="match status" value="1"/>
</dbReference>
<feature type="transmembrane region" description="Helical" evidence="1">
    <location>
        <begin position="126"/>
        <end position="142"/>
    </location>
</feature>
<dbReference type="CDD" id="cd16935">
    <property type="entry name" value="HATPase_AgrC-ComD-like"/>
    <property type="match status" value="1"/>
</dbReference>
<keyword evidence="3" id="KW-0547">Nucleotide-binding</keyword>
<keyword evidence="3" id="KW-0067">ATP-binding</keyword>
<evidence type="ECO:0000313" key="4">
    <source>
        <dbReference type="Proteomes" id="UP000284841"/>
    </source>
</evidence>
<keyword evidence="1" id="KW-0812">Transmembrane</keyword>
<evidence type="ECO:0000256" key="1">
    <source>
        <dbReference type="SAM" id="Phobius"/>
    </source>
</evidence>
<dbReference type="Proteomes" id="UP000284841">
    <property type="component" value="Unassembled WGS sequence"/>
</dbReference>